<dbReference type="PROSITE" id="PS00028">
    <property type="entry name" value="ZINC_FINGER_C2H2_1"/>
    <property type="match status" value="1"/>
</dbReference>
<dbReference type="InterPro" id="IPR013087">
    <property type="entry name" value="Znf_C2H2_type"/>
</dbReference>
<keyword evidence="1" id="KW-0479">Metal-binding</keyword>
<reference evidence="4 5" key="1">
    <citation type="journal article" date="2024" name="Commun. Biol.">
        <title>Comparative genomic analysis of thermophilic fungi reveals convergent evolutionary adaptations and gene losses.</title>
        <authorList>
            <person name="Steindorff A.S."/>
            <person name="Aguilar-Pontes M.V."/>
            <person name="Robinson A.J."/>
            <person name="Andreopoulos B."/>
            <person name="LaButti K."/>
            <person name="Kuo A."/>
            <person name="Mondo S."/>
            <person name="Riley R."/>
            <person name="Otillar R."/>
            <person name="Haridas S."/>
            <person name="Lipzen A."/>
            <person name="Grimwood J."/>
            <person name="Schmutz J."/>
            <person name="Clum A."/>
            <person name="Reid I.D."/>
            <person name="Moisan M.C."/>
            <person name="Butler G."/>
            <person name="Nguyen T.T.M."/>
            <person name="Dewar K."/>
            <person name="Conant G."/>
            <person name="Drula E."/>
            <person name="Henrissat B."/>
            <person name="Hansel C."/>
            <person name="Singer S."/>
            <person name="Hutchinson M.I."/>
            <person name="de Vries R.P."/>
            <person name="Natvig D.O."/>
            <person name="Powell A.J."/>
            <person name="Tsang A."/>
            <person name="Grigoriev I.V."/>
        </authorList>
    </citation>
    <scope>NUCLEOTIDE SEQUENCE [LARGE SCALE GENOMIC DNA]</scope>
    <source>
        <strain evidence="4 5">CBS 494.80</strain>
    </source>
</reference>
<feature type="compositionally biased region" description="Polar residues" evidence="2">
    <location>
        <begin position="112"/>
        <end position="124"/>
    </location>
</feature>
<keyword evidence="1" id="KW-0863">Zinc-finger</keyword>
<sequence>MIPPSTGTAPTRGYSFYRDQDNSFTCPINGCGQAFAAPEDLQSHIRKGHTFQQTPDGAIRSKMASSANNDLLQGPSSGLPAVRRVSQPQQQGQSSPHTPPYNGQMLPPANNAPPSITETGSQLQKQPLSWVETTRWPEKTAQFLKQLIHTHELYTNPISPQDQYKLYAIFSEFYEKTEFRTYKPPKDDKRLWQLFRAKLEQVQTEMRIQGEAFKRKIGNDMRRVLPSTQVSTSMKTPESLSTPPVTPIMGSDKVCDGIELWNGLDVDAQAALFRQQLRNAKNRKGLMLEWNEYCVEIKEKNAARTRDHKSATPSAQSSGSKTPPPPSASESVARGPIDVRGIMARKTQQLQMKKDNELLRAVEERASKRLKVDSM</sequence>
<evidence type="ECO:0000313" key="4">
    <source>
        <dbReference type="EMBL" id="KAL2068308.1"/>
    </source>
</evidence>
<protein>
    <recommendedName>
        <fullName evidence="3">C2H2-type domain-containing protein</fullName>
    </recommendedName>
</protein>
<feature type="compositionally biased region" description="Low complexity" evidence="2">
    <location>
        <begin position="86"/>
        <end position="96"/>
    </location>
</feature>
<dbReference type="PROSITE" id="PS50157">
    <property type="entry name" value="ZINC_FINGER_C2H2_2"/>
    <property type="match status" value="1"/>
</dbReference>
<keyword evidence="1" id="KW-0862">Zinc</keyword>
<feature type="compositionally biased region" description="Polar residues" evidence="2">
    <location>
        <begin position="228"/>
        <end position="243"/>
    </location>
</feature>
<evidence type="ECO:0000259" key="3">
    <source>
        <dbReference type="PROSITE" id="PS50157"/>
    </source>
</evidence>
<keyword evidence="5" id="KW-1185">Reference proteome</keyword>
<feature type="compositionally biased region" description="Polar residues" evidence="2">
    <location>
        <begin position="311"/>
        <end position="321"/>
    </location>
</feature>
<dbReference type="SMART" id="SM00355">
    <property type="entry name" value="ZnF_C2H2"/>
    <property type="match status" value="1"/>
</dbReference>
<proteinExistence type="predicted"/>
<name>A0ABR4CEI7_9HELO</name>
<feature type="region of interest" description="Disordered" evidence="2">
    <location>
        <begin position="228"/>
        <end position="247"/>
    </location>
</feature>
<gene>
    <name evidence="4" type="ORF">VTL71DRAFT_16406</name>
</gene>
<dbReference type="Proteomes" id="UP001595075">
    <property type="component" value="Unassembled WGS sequence"/>
</dbReference>
<evidence type="ECO:0000313" key="5">
    <source>
        <dbReference type="Proteomes" id="UP001595075"/>
    </source>
</evidence>
<comment type="caution">
    <text evidence="4">The sequence shown here is derived from an EMBL/GenBank/DDBJ whole genome shotgun (WGS) entry which is preliminary data.</text>
</comment>
<feature type="region of interest" description="Disordered" evidence="2">
    <location>
        <begin position="302"/>
        <end position="339"/>
    </location>
</feature>
<accession>A0ABR4CEI7</accession>
<dbReference type="EMBL" id="JAZHXI010000009">
    <property type="protein sequence ID" value="KAL2068308.1"/>
    <property type="molecule type" value="Genomic_DNA"/>
</dbReference>
<feature type="region of interest" description="Disordered" evidence="2">
    <location>
        <begin position="68"/>
        <end position="124"/>
    </location>
</feature>
<evidence type="ECO:0000256" key="1">
    <source>
        <dbReference type="PROSITE-ProRule" id="PRU00042"/>
    </source>
</evidence>
<evidence type="ECO:0000256" key="2">
    <source>
        <dbReference type="SAM" id="MobiDB-lite"/>
    </source>
</evidence>
<feature type="domain" description="C2H2-type" evidence="3">
    <location>
        <begin position="24"/>
        <end position="54"/>
    </location>
</feature>
<dbReference type="Gene3D" id="3.30.160.60">
    <property type="entry name" value="Classic Zinc Finger"/>
    <property type="match status" value="1"/>
</dbReference>
<organism evidence="4 5">
    <name type="scientific">Oculimacula yallundae</name>
    <dbReference type="NCBI Taxonomy" id="86028"/>
    <lineage>
        <taxon>Eukaryota</taxon>
        <taxon>Fungi</taxon>
        <taxon>Dikarya</taxon>
        <taxon>Ascomycota</taxon>
        <taxon>Pezizomycotina</taxon>
        <taxon>Leotiomycetes</taxon>
        <taxon>Helotiales</taxon>
        <taxon>Ploettnerulaceae</taxon>
        <taxon>Oculimacula</taxon>
    </lineage>
</organism>